<feature type="compositionally biased region" description="Low complexity" evidence="1">
    <location>
        <begin position="124"/>
        <end position="135"/>
    </location>
</feature>
<feature type="domain" description="PB1-like" evidence="2">
    <location>
        <begin position="1"/>
        <end position="102"/>
    </location>
</feature>
<accession>A0A803KXD8</accession>
<dbReference type="InterPro" id="IPR058594">
    <property type="entry name" value="PB1-like_dom_pln"/>
</dbReference>
<organism evidence="3 4">
    <name type="scientific">Chenopodium quinoa</name>
    <name type="common">Quinoa</name>
    <dbReference type="NCBI Taxonomy" id="63459"/>
    <lineage>
        <taxon>Eukaryota</taxon>
        <taxon>Viridiplantae</taxon>
        <taxon>Streptophyta</taxon>
        <taxon>Embryophyta</taxon>
        <taxon>Tracheophyta</taxon>
        <taxon>Spermatophyta</taxon>
        <taxon>Magnoliopsida</taxon>
        <taxon>eudicotyledons</taxon>
        <taxon>Gunneridae</taxon>
        <taxon>Pentapetalae</taxon>
        <taxon>Caryophyllales</taxon>
        <taxon>Chenopodiaceae</taxon>
        <taxon>Chenopodioideae</taxon>
        <taxon>Atripliceae</taxon>
        <taxon>Chenopodium</taxon>
    </lineage>
</organism>
<dbReference type="EnsemblPlants" id="AUR62003697-RA">
    <property type="protein sequence ID" value="AUR62003697-RA:cds"/>
    <property type="gene ID" value="AUR62003697"/>
</dbReference>
<protein>
    <recommendedName>
        <fullName evidence="2">PB1-like domain-containing protein</fullName>
    </recommendedName>
</protein>
<feature type="compositionally biased region" description="Polar residues" evidence="1">
    <location>
        <begin position="177"/>
        <end position="186"/>
    </location>
</feature>
<evidence type="ECO:0000256" key="1">
    <source>
        <dbReference type="SAM" id="MobiDB-lite"/>
    </source>
</evidence>
<dbReference type="Pfam" id="PF26130">
    <property type="entry name" value="PB1-like"/>
    <property type="match status" value="1"/>
</dbReference>
<dbReference type="Gramene" id="AUR62003697-RA">
    <property type="protein sequence ID" value="AUR62003697-RA:cds"/>
    <property type="gene ID" value="AUR62003697"/>
</dbReference>
<evidence type="ECO:0000259" key="2">
    <source>
        <dbReference type="Pfam" id="PF26130"/>
    </source>
</evidence>
<feature type="region of interest" description="Disordered" evidence="1">
    <location>
        <begin position="270"/>
        <end position="330"/>
    </location>
</feature>
<reference evidence="3" key="2">
    <citation type="submission" date="2021-03" db="UniProtKB">
        <authorList>
            <consortium name="EnsemblPlants"/>
        </authorList>
    </citation>
    <scope>IDENTIFICATION</scope>
</reference>
<dbReference type="AlphaFoldDB" id="A0A803KXD8"/>
<feature type="region of interest" description="Disordered" evidence="1">
    <location>
        <begin position="173"/>
        <end position="193"/>
    </location>
</feature>
<name>A0A803KXD8_CHEQI</name>
<feature type="region of interest" description="Disordered" evidence="1">
    <location>
        <begin position="105"/>
        <end position="157"/>
    </location>
</feature>
<reference evidence="3" key="1">
    <citation type="journal article" date="2017" name="Nature">
        <title>The genome of Chenopodium quinoa.</title>
        <authorList>
            <person name="Jarvis D.E."/>
            <person name="Ho Y.S."/>
            <person name="Lightfoot D.J."/>
            <person name="Schmoeckel S.M."/>
            <person name="Li B."/>
            <person name="Borm T.J.A."/>
            <person name="Ohyanagi H."/>
            <person name="Mineta K."/>
            <person name="Michell C.T."/>
            <person name="Saber N."/>
            <person name="Kharbatia N.M."/>
            <person name="Rupper R.R."/>
            <person name="Sharp A.R."/>
            <person name="Dally N."/>
            <person name="Boughton B.A."/>
            <person name="Woo Y.H."/>
            <person name="Gao G."/>
            <person name="Schijlen E.G.W.M."/>
            <person name="Guo X."/>
            <person name="Momin A.A."/>
            <person name="Negrao S."/>
            <person name="Al-Babili S."/>
            <person name="Gehring C."/>
            <person name="Roessner U."/>
            <person name="Jung C."/>
            <person name="Murphy K."/>
            <person name="Arold S.T."/>
            <person name="Gojobori T."/>
            <person name="van der Linden C.G."/>
            <person name="van Loo E.N."/>
            <person name="Jellen E.N."/>
            <person name="Maughan P.J."/>
            <person name="Tester M."/>
        </authorList>
    </citation>
    <scope>NUCLEOTIDE SEQUENCE [LARGE SCALE GENOMIC DNA]</scope>
    <source>
        <strain evidence="3">cv. PI 614886</strain>
    </source>
</reference>
<sequence>MGENVTLRFWHGGTFKTIRNGELVYMGGEGKSFDVDPDELCYFDLIEMAKKCGQYNAIDGLFYLVPGMYLVDGIRRIGGDAEVIEMGQLLFHNRSLELYVKHTNNYPEESDDSSESLEEKNESGETVSQQQVVESEVSKNKESPKPLTRKKITPKRGPPIQLVIVPRRSPRKHVCFSDSTTTPNKKSTGKGKKIDSQLSIIDATLSCCPKPATSFYTQPTTSTKATTSVNDNSEPSSVGHIFDPNNNIIFQPTVKDLDPYTELHYDWEDDRPETRSAPQPATTASQHEHHANTAHPTQLGRGGRVILGGRGARGGSSQRGKVAVRGRGRGRSQMAVGIGVLFGADSSVVNQVPQARGRGRPRKHQPTLGTESSQASTGHQPTQ</sequence>
<feature type="compositionally biased region" description="Polar residues" evidence="1">
    <location>
        <begin position="276"/>
        <end position="285"/>
    </location>
</feature>
<keyword evidence="4" id="KW-1185">Reference proteome</keyword>
<feature type="region of interest" description="Disordered" evidence="1">
    <location>
        <begin position="222"/>
        <end position="244"/>
    </location>
</feature>
<feature type="region of interest" description="Disordered" evidence="1">
    <location>
        <begin position="342"/>
        <end position="383"/>
    </location>
</feature>
<feature type="compositionally biased region" description="Polar residues" evidence="1">
    <location>
        <begin position="367"/>
        <end position="383"/>
    </location>
</feature>
<proteinExistence type="predicted"/>
<dbReference type="Proteomes" id="UP000596660">
    <property type="component" value="Unplaced"/>
</dbReference>
<evidence type="ECO:0000313" key="3">
    <source>
        <dbReference type="EnsemblPlants" id="AUR62003697-RA:cds"/>
    </source>
</evidence>
<feature type="compositionally biased region" description="Gly residues" evidence="1">
    <location>
        <begin position="300"/>
        <end position="314"/>
    </location>
</feature>
<evidence type="ECO:0000313" key="4">
    <source>
        <dbReference type="Proteomes" id="UP000596660"/>
    </source>
</evidence>